<comment type="caution">
    <text evidence="3">The sequence shown here is derived from an EMBL/GenBank/DDBJ whole genome shotgun (WGS) entry which is preliminary data.</text>
</comment>
<dbReference type="PANTHER" id="PTHR31011:SF2">
    <property type="entry name" value="PROTEIN STB2-RELATED"/>
    <property type="match status" value="1"/>
</dbReference>
<accession>A0ABR1F0W5</accession>
<evidence type="ECO:0000313" key="4">
    <source>
        <dbReference type="Proteomes" id="UP001498771"/>
    </source>
</evidence>
<protein>
    <recommendedName>
        <fullName evidence="2">STB6-like N-terminal domain-containing protein</fullName>
    </recommendedName>
</protein>
<dbReference type="GeneID" id="90040093"/>
<feature type="compositionally biased region" description="Polar residues" evidence="1">
    <location>
        <begin position="499"/>
        <end position="541"/>
    </location>
</feature>
<evidence type="ECO:0000256" key="1">
    <source>
        <dbReference type="SAM" id="MobiDB-lite"/>
    </source>
</evidence>
<dbReference type="EMBL" id="JBBJBU010000016">
    <property type="protein sequence ID" value="KAK7202698.1"/>
    <property type="molecule type" value="Genomic_DNA"/>
</dbReference>
<gene>
    <name evidence="3" type="ORF">BZA70DRAFT_297896</name>
</gene>
<feature type="compositionally biased region" description="Low complexity" evidence="1">
    <location>
        <begin position="553"/>
        <end position="566"/>
    </location>
</feature>
<dbReference type="RefSeq" id="XP_064765731.1">
    <property type="nucleotide sequence ID" value="XM_064914581.1"/>
</dbReference>
<feature type="domain" description="STB6-like N-terminal" evidence="2">
    <location>
        <begin position="108"/>
        <end position="236"/>
    </location>
</feature>
<feature type="compositionally biased region" description="Polar residues" evidence="1">
    <location>
        <begin position="618"/>
        <end position="627"/>
    </location>
</feature>
<feature type="compositionally biased region" description="Polar residues" evidence="1">
    <location>
        <begin position="676"/>
        <end position="687"/>
    </location>
</feature>
<feature type="region of interest" description="Disordered" evidence="1">
    <location>
        <begin position="640"/>
        <end position="728"/>
    </location>
</feature>
<feature type="compositionally biased region" description="Basic residues" evidence="1">
    <location>
        <begin position="640"/>
        <end position="651"/>
    </location>
</feature>
<organism evidence="3 4">
    <name type="scientific">Myxozyma melibiosi</name>
    <dbReference type="NCBI Taxonomy" id="54550"/>
    <lineage>
        <taxon>Eukaryota</taxon>
        <taxon>Fungi</taxon>
        <taxon>Dikarya</taxon>
        <taxon>Ascomycota</taxon>
        <taxon>Saccharomycotina</taxon>
        <taxon>Lipomycetes</taxon>
        <taxon>Lipomycetales</taxon>
        <taxon>Lipomycetaceae</taxon>
        <taxon>Myxozyma</taxon>
    </lineage>
</organism>
<feature type="compositionally biased region" description="Polar residues" evidence="1">
    <location>
        <begin position="58"/>
        <end position="73"/>
    </location>
</feature>
<dbReference type="PANTHER" id="PTHR31011">
    <property type="entry name" value="PROTEIN STB2-RELATED"/>
    <property type="match status" value="1"/>
</dbReference>
<keyword evidence="4" id="KW-1185">Reference proteome</keyword>
<dbReference type="Pfam" id="PF25995">
    <property type="entry name" value="STB6_N"/>
    <property type="match status" value="1"/>
</dbReference>
<dbReference type="InterPro" id="IPR059025">
    <property type="entry name" value="STB6_N"/>
</dbReference>
<name>A0ABR1F0W5_9ASCO</name>
<feature type="region of interest" description="Disordered" evidence="1">
    <location>
        <begin position="482"/>
        <end position="577"/>
    </location>
</feature>
<proteinExistence type="predicted"/>
<dbReference type="Proteomes" id="UP001498771">
    <property type="component" value="Unassembled WGS sequence"/>
</dbReference>
<feature type="region of interest" description="Disordered" evidence="1">
    <location>
        <begin position="1035"/>
        <end position="1058"/>
    </location>
</feature>
<reference evidence="3 4" key="1">
    <citation type="submission" date="2024-03" db="EMBL/GenBank/DDBJ databases">
        <title>Genome-scale model development and genomic sequencing of the oleaginous clade Lipomyces.</title>
        <authorList>
            <consortium name="Lawrence Berkeley National Laboratory"/>
            <person name="Czajka J.J."/>
            <person name="Han Y."/>
            <person name="Kim J."/>
            <person name="Mondo S.J."/>
            <person name="Hofstad B.A."/>
            <person name="Robles A."/>
            <person name="Haridas S."/>
            <person name="Riley R."/>
            <person name="LaButti K."/>
            <person name="Pangilinan J."/>
            <person name="Andreopoulos W."/>
            <person name="Lipzen A."/>
            <person name="Yan J."/>
            <person name="Wang M."/>
            <person name="Ng V."/>
            <person name="Grigoriev I.V."/>
            <person name="Spatafora J.W."/>
            <person name="Magnuson J.K."/>
            <person name="Baker S.E."/>
            <person name="Pomraning K.R."/>
        </authorList>
    </citation>
    <scope>NUCLEOTIDE SEQUENCE [LARGE SCALE GENOMIC DNA]</scope>
    <source>
        <strain evidence="3 4">Phaff 52-87</strain>
    </source>
</reference>
<feature type="region of interest" description="Disordered" evidence="1">
    <location>
        <begin position="760"/>
        <end position="784"/>
    </location>
</feature>
<dbReference type="Gene3D" id="6.10.280.220">
    <property type="match status" value="1"/>
</dbReference>
<dbReference type="InterPro" id="IPR038919">
    <property type="entry name" value="STB2/STB2"/>
</dbReference>
<feature type="compositionally biased region" description="Polar residues" evidence="1">
    <location>
        <begin position="705"/>
        <end position="715"/>
    </location>
</feature>
<feature type="compositionally biased region" description="Basic and acidic residues" evidence="1">
    <location>
        <begin position="769"/>
        <end position="784"/>
    </location>
</feature>
<feature type="region of interest" description="Disordered" evidence="1">
    <location>
        <begin position="606"/>
        <end position="627"/>
    </location>
</feature>
<evidence type="ECO:0000259" key="2">
    <source>
        <dbReference type="Pfam" id="PF25995"/>
    </source>
</evidence>
<sequence>MAFSNTSILPYSASDVFRGSTFHRSSRHPAESSVSSYQNPPGSPSSMAPSPQLDRLSASGTFENRNSGAWSRSPSRRRHQSTRSPSRFYSADVPKQVVLVPCIPGLRFLQESRYNFINPGLFEIVGYEVYVVEQWATRRARNACIVCYTGNPDHVVTVASVTIPADSQLWPKTLSLFMDDLAKMNAKKNPYEPLNAFLYVTSLSSFPSSLTLIPVPDGDFPSHLKDFILNENLRRIGCGARSGITLNKPADASRDKFYQLYKLSDRVPFEDAVIDLVKLVQVCLYYFGLFKLADVDGLLCDMTEKALNTWWHDIGVGHYGSQSERSLGPTTVAAVLGMVVGCRHRLNGSGAPVPKDPFDMDVFQQSIGSFQRQYKLKGNLILDPNTRESLFKISGKISASERFAIAKVVKTTVQDLSGIHSQNASDVETTEYDKFLQNVYGHTLRYLFLGKGNAKEYERYMKSISKYAYTWENYAQFAKQLVPQSPSTSSPKQQSTGTENDATLSQKSTLSSHLSPEVSNKSSGTRASSSKQDLQSLSPRQSEGLETKLPKPSAAVSTTASSTYSRTDSDSDYDQSEEIAENQSLMKRTGSSLFDQVPDFVRMQRRERRQARNDEASESNAELTSAATVESAAFDGTSKIHLKDRMHRRKVKTDEALRKAGNYLKSKRGRPENEEMVSQQLYSASSNKSKKTLSGRHTGEVDNRPLSTAGSSAPSIATDFAGGVDDPDAPEVFTDYRYEDDVSDDGDEYDEVDEEAEEYFSSRKLRHRTTSEAESEKALGDETVNHESRASLVVENDQMREERILLEAIEDEFRMGLDRQKAGQMGVIPRRAYSFDDLGVHISHINTRSTNTESVPLALSKSSDSAQLKSSLLPMDTLVMEPPNNSCSYEDAPCRRSSFSVAEAAVFRRTEPSEYSPDYVLQLIKQVKRREEWCSSETKKAEIIRGDFELQQADLMMFYAHSERDMNALEEEYHRVVQREGYLANGIRDLDMEAARLQYEMRTLDQKLDELEESVDSFGEKVEALEDRLREAAGKKISASQASRGGVNAQKDSGIMKT</sequence>
<feature type="compositionally biased region" description="Low complexity" evidence="1">
    <location>
        <begin position="483"/>
        <end position="498"/>
    </location>
</feature>
<evidence type="ECO:0000313" key="3">
    <source>
        <dbReference type="EMBL" id="KAK7202698.1"/>
    </source>
</evidence>
<feature type="region of interest" description="Disordered" evidence="1">
    <location>
        <begin position="22"/>
        <end position="88"/>
    </location>
</feature>